<reference evidence="4 5" key="1">
    <citation type="journal article" date="2024" name="J Genomics">
        <title>Draft genome sequencing and assembly of Favolaschia claudopus CIRM-BRFM 2984 isolated from oak limbs.</title>
        <authorList>
            <person name="Navarro D."/>
            <person name="Drula E."/>
            <person name="Chaduli D."/>
            <person name="Cazenave R."/>
            <person name="Ahrendt S."/>
            <person name="Wang J."/>
            <person name="Lipzen A."/>
            <person name="Daum C."/>
            <person name="Barry K."/>
            <person name="Grigoriev I.V."/>
            <person name="Favel A."/>
            <person name="Rosso M.N."/>
            <person name="Martin F."/>
        </authorList>
    </citation>
    <scope>NUCLEOTIDE SEQUENCE [LARGE SCALE GENOMIC DNA]</scope>
    <source>
        <strain evidence="4 5">CIRM-BRFM 2984</strain>
    </source>
</reference>
<evidence type="ECO:0000256" key="2">
    <source>
        <dbReference type="SAM" id="MobiDB-lite"/>
    </source>
</evidence>
<proteinExistence type="predicted"/>
<evidence type="ECO:0000313" key="5">
    <source>
        <dbReference type="Proteomes" id="UP001362999"/>
    </source>
</evidence>
<feature type="coiled-coil region" evidence="1">
    <location>
        <begin position="108"/>
        <end position="163"/>
    </location>
</feature>
<feature type="compositionally biased region" description="Low complexity" evidence="2">
    <location>
        <begin position="406"/>
        <end position="418"/>
    </location>
</feature>
<gene>
    <name evidence="4" type="ORF">R3P38DRAFT_2804483</name>
</gene>
<dbReference type="InterPro" id="IPR025925">
    <property type="entry name" value="PPC89_CLD"/>
</dbReference>
<protein>
    <recommendedName>
        <fullName evidence="3">PPC89 centrosome localisation domain-containing protein</fullName>
    </recommendedName>
</protein>
<dbReference type="EMBL" id="JAWWNJ010000121">
    <property type="protein sequence ID" value="KAK6988704.1"/>
    <property type="molecule type" value="Genomic_DNA"/>
</dbReference>
<feature type="compositionally biased region" description="Polar residues" evidence="2">
    <location>
        <begin position="333"/>
        <end position="344"/>
    </location>
</feature>
<evidence type="ECO:0000259" key="3">
    <source>
        <dbReference type="Pfam" id="PF14197"/>
    </source>
</evidence>
<dbReference type="AlphaFoldDB" id="A0AAV9ZQD3"/>
<feature type="compositionally biased region" description="Low complexity" evidence="2">
    <location>
        <begin position="369"/>
        <end position="386"/>
    </location>
</feature>
<dbReference type="Pfam" id="PF14197">
    <property type="entry name" value="Cep57_CLD_2"/>
    <property type="match status" value="1"/>
</dbReference>
<sequence length="456" mass="50703">MCSYSMYRYPALEEPEPSPETPTDENEKLDPSQNATEDDDSDSRVIVVDAPSQSPTELYAAAARALAEAQNAFSAAISAPQTNLISKEEAAAQTKALEGDILTLKALLRQQQLRAEMLEDALDDLKHENDALRRELGVGRGKVEELRDENERLAGERDGLRDTLVRLRTGMDGLGESSYERERGLRDRDKIGEEQQALIKKFVENVTVLQKRYEDAQKEVMVSEPKVIDSFNYMDHLLSGSRLSRESITQEPAMKTQFRQLTTRLDDEVIQQNSLHRKEQLHLRHSNTRRRRSSLVTLFMIAGEDAFSMTQDQDTYSVRAAKRPKSVNPYSEYYSTRSTASPVASSYGPLPEDFTLPPKTPPPPNDSGSSIAPQRASASASAPAPAKRIRTSDPPTQMQRQHPVASTSTSTPRLPTSSAKPRIPSGMRAFGYTENESGDLFYSGGGRNLKRKKAPG</sequence>
<feature type="region of interest" description="Disordered" evidence="2">
    <location>
        <begin position="1"/>
        <end position="45"/>
    </location>
</feature>
<keyword evidence="5" id="KW-1185">Reference proteome</keyword>
<keyword evidence="1" id="KW-0175">Coiled coil</keyword>
<feature type="region of interest" description="Disordered" evidence="2">
    <location>
        <begin position="324"/>
        <end position="456"/>
    </location>
</feature>
<name>A0AAV9ZQD3_9AGAR</name>
<accession>A0AAV9ZQD3</accession>
<evidence type="ECO:0000256" key="1">
    <source>
        <dbReference type="SAM" id="Coils"/>
    </source>
</evidence>
<feature type="domain" description="PPC89 centrosome localisation" evidence="3">
    <location>
        <begin position="97"/>
        <end position="162"/>
    </location>
</feature>
<dbReference type="Proteomes" id="UP001362999">
    <property type="component" value="Unassembled WGS sequence"/>
</dbReference>
<organism evidence="4 5">
    <name type="scientific">Favolaschia claudopus</name>
    <dbReference type="NCBI Taxonomy" id="2862362"/>
    <lineage>
        <taxon>Eukaryota</taxon>
        <taxon>Fungi</taxon>
        <taxon>Dikarya</taxon>
        <taxon>Basidiomycota</taxon>
        <taxon>Agaricomycotina</taxon>
        <taxon>Agaricomycetes</taxon>
        <taxon>Agaricomycetidae</taxon>
        <taxon>Agaricales</taxon>
        <taxon>Marasmiineae</taxon>
        <taxon>Mycenaceae</taxon>
        <taxon>Favolaschia</taxon>
    </lineage>
</organism>
<evidence type="ECO:0000313" key="4">
    <source>
        <dbReference type="EMBL" id="KAK6988704.1"/>
    </source>
</evidence>
<comment type="caution">
    <text evidence="4">The sequence shown here is derived from an EMBL/GenBank/DDBJ whole genome shotgun (WGS) entry which is preliminary data.</text>
</comment>